<evidence type="ECO:0000256" key="2">
    <source>
        <dbReference type="SAM" id="MobiDB-lite"/>
    </source>
</evidence>
<feature type="domain" description="DUF7653" evidence="3">
    <location>
        <begin position="613"/>
        <end position="742"/>
    </location>
</feature>
<dbReference type="KEGG" id="bvg:104886904"/>
<dbReference type="Pfam" id="PF24670">
    <property type="entry name" value="DUF7653"/>
    <property type="match status" value="1"/>
</dbReference>
<feature type="coiled-coil region" evidence="1">
    <location>
        <begin position="401"/>
        <end position="517"/>
    </location>
</feature>
<dbReference type="eggNOG" id="ENOG502QRQM">
    <property type="taxonomic scope" value="Eukaryota"/>
</dbReference>
<evidence type="ECO:0000259" key="3">
    <source>
        <dbReference type="Pfam" id="PF24670"/>
    </source>
</evidence>
<dbReference type="AlphaFoldDB" id="A0A0J8FP41"/>
<name>A0A0J8FP41_BETVV</name>
<dbReference type="PANTHER" id="PTHR47491">
    <property type="entry name" value="CAP-GLY DOMAIN LINKER"/>
    <property type="match status" value="1"/>
</dbReference>
<sequence length="944" mass="107679">MKKLFFFRSSTDKAVGSENSPNGGLNDQLKKKDDGNSRSLRSLPFENQKSLSKNRDVDTDFGLRRSHSFSSAAFLGNTRERNLSCLSDRSSSPSSSSSVKAQQQNQSYWCHTLTPERHVKTKRIPAVPLSSDYGGRRPVVAQSFQASGDRSRNSSLSSSEQSNEVLDLYIDGEQHHQRGSPRSKAYSKNHTRAGGGKKLPRGHGTAPGSPTGSIKDNPRTRSFRGAKEVECYISSRDWVETGFRHESPKELAKHVIEKLCQSKNYSRTNINDHDPDVPITIEDVYNGSLNKNSALQSNDPYHTEFRSNGVYTSTNGHQAGNCLCLEHDSIFSDEAGHEDELDGELKSKFKESQDRILLLSEELEQESFLQDVEFNVPALVQRIRNLTEEKISLELEVSAVLESQLADRTSLREQLRSAKLELDLRIRRLQEEKNEMQSALEKELDRRSSDWSLKVEKYKAEEQRLRERVRELAEQNVSLQREVSSFSEMESEKMNTITFSEKQIKDLTAMLESARGETQVLHGSFCELQDKYKITEEERTCIQRSYRQKEAECKELQSCVARLFRTCSEQDKTIDGLRGELVELVQKKHLMENSDKHVQKLRMEQIRLTGVEQALRREIDSYKKEVDSLRHENVHLLERLKACGKGGGSITFKLDEELSSRLLCLQKQGLSLLNESTHLSSKLLESIKKTGQNRGKDGKEPNSNWFDTQFIIESDVKVQGFRQGVESLARGLQNISVALHEKADFVASEFQSQSVDDGRYGLPNELDLQDLTRSELKAETLLTRLLRDKLFSKDQEVEQLEAELATAARGNDILRCEVQNAHDSLSCATHKMKELELQMMKKEDRINQLQNDLQESVKELTIIRGILPKITEERDGMWEEVKRHTEKNMLLNSEVSMLKKKMEALDEDILLKEGQISILKDTLGNKSFDLLSSPDRTHEFLLER</sequence>
<dbReference type="InterPro" id="IPR056070">
    <property type="entry name" value="DUF7653"/>
</dbReference>
<keyword evidence="1" id="KW-0175">Coiled coil</keyword>
<feature type="coiled-coil region" evidence="1">
    <location>
        <begin position="797"/>
        <end position="859"/>
    </location>
</feature>
<keyword evidence="5" id="KW-1185">Reference proteome</keyword>
<reference evidence="4 5" key="1">
    <citation type="journal article" date="2014" name="Nature">
        <title>The genome of the recently domesticated crop plant sugar beet (Beta vulgaris).</title>
        <authorList>
            <person name="Dohm J.C."/>
            <person name="Minoche A.E."/>
            <person name="Holtgrawe D."/>
            <person name="Capella-Gutierrez S."/>
            <person name="Zakrzewski F."/>
            <person name="Tafer H."/>
            <person name="Rupp O."/>
            <person name="Sorensen T.R."/>
            <person name="Stracke R."/>
            <person name="Reinhardt R."/>
            <person name="Goesmann A."/>
            <person name="Kraft T."/>
            <person name="Schulz B."/>
            <person name="Stadler P.F."/>
            <person name="Schmidt T."/>
            <person name="Gabaldon T."/>
            <person name="Lehrach H."/>
            <person name="Weisshaar B."/>
            <person name="Himmelbauer H."/>
        </authorList>
    </citation>
    <scope>NUCLEOTIDE SEQUENCE [LARGE SCALE GENOMIC DNA]</scope>
    <source>
        <tissue evidence="4">Taproot</tissue>
    </source>
</reference>
<feature type="compositionally biased region" description="Polar residues" evidence="2">
    <location>
        <begin position="37"/>
        <end position="51"/>
    </location>
</feature>
<gene>
    <name evidence="4" type="ORF">BVRB_2g036700</name>
</gene>
<protein>
    <recommendedName>
        <fullName evidence="3">DUF7653 domain-containing protein</fullName>
    </recommendedName>
</protein>
<organism evidence="4 5">
    <name type="scientific">Beta vulgaris subsp. vulgaris</name>
    <name type="common">Beet</name>
    <dbReference type="NCBI Taxonomy" id="3555"/>
    <lineage>
        <taxon>Eukaryota</taxon>
        <taxon>Viridiplantae</taxon>
        <taxon>Streptophyta</taxon>
        <taxon>Embryophyta</taxon>
        <taxon>Tracheophyta</taxon>
        <taxon>Spermatophyta</taxon>
        <taxon>Magnoliopsida</taxon>
        <taxon>eudicotyledons</taxon>
        <taxon>Gunneridae</taxon>
        <taxon>Pentapetalae</taxon>
        <taxon>Caryophyllales</taxon>
        <taxon>Chenopodiaceae</taxon>
        <taxon>Betoideae</taxon>
        <taxon>Beta</taxon>
    </lineage>
</organism>
<proteinExistence type="predicted"/>
<dbReference type="OMA" id="SCITHKM"/>
<dbReference type="EMBL" id="KQ090044">
    <property type="protein sequence ID" value="KMT17571.1"/>
    <property type="molecule type" value="Genomic_DNA"/>
</dbReference>
<feature type="region of interest" description="Disordered" evidence="2">
    <location>
        <begin position="174"/>
        <end position="221"/>
    </location>
</feature>
<feature type="coiled-coil region" evidence="1">
    <location>
        <begin position="612"/>
        <end position="639"/>
    </location>
</feature>
<dbReference type="Gramene" id="KMT17571">
    <property type="protein sequence ID" value="KMT17571"/>
    <property type="gene ID" value="BVRB_2g036700"/>
</dbReference>
<feature type="compositionally biased region" description="Basic residues" evidence="2">
    <location>
        <begin position="177"/>
        <end position="191"/>
    </location>
</feature>
<evidence type="ECO:0000256" key="1">
    <source>
        <dbReference type="SAM" id="Coils"/>
    </source>
</evidence>
<accession>A0A0J8FP41</accession>
<dbReference type="OrthoDB" id="1938127at2759"/>
<feature type="region of interest" description="Disordered" evidence="2">
    <location>
        <begin position="85"/>
        <end position="104"/>
    </location>
</feature>
<evidence type="ECO:0000313" key="4">
    <source>
        <dbReference type="EMBL" id="KMT17571.1"/>
    </source>
</evidence>
<feature type="region of interest" description="Disordered" evidence="2">
    <location>
        <begin position="1"/>
        <end position="57"/>
    </location>
</feature>
<dbReference type="Proteomes" id="UP000035740">
    <property type="component" value="Chromosome 2"/>
</dbReference>
<evidence type="ECO:0000313" key="5">
    <source>
        <dbReference type="Proteomes" id="UP000035740"/>
    </source>
</evidence>
<dbReference type="PANTHER" id="PTHR47491:SF5">
    <property type="entry name" value="CAP-GLY DOMAIN LINKER"/>
    <property type="match status" value="1"/>
</dbReference>